<dbReference type="EMBL" id="CP099489">
    <property type="protein sequence ID" value="USQ79169.1"/>
    <property type="molecule type" value="Genomic_DNA"/>
</dbReference>
<name>A0ABY4YR44_9MICO</name>
<reference evidence="4" key="1">
    <citation type="submission" date="2022-06" db="EMBL/GenBank/DDBJ databases">
        <title>Ornithinimicrobium HY1793.</title>
        <authorList>
            <person name="Huang Y."/>
        </authorList>
    </citation>
    <scope>NUCLEOTIDE SEQUENCE</scope>
    <source>
        <strain evidence="4">HY1793</strain>
    </source>
</reference>
<protein>
    <submittedName>
        <fullName evidence="4">RuBisCO large subunit C-terminal-like domain-containing protein</fullName>
    </submittedName>
</protein>
<dbReference type="InterPro" id="IPR033966">
    <property type="entry name" value="RuBisCO"/>
</dbReference>
<accession>A0ABY4YR44</accession>
<sequence>MSQQEHVVARYSVAVDGNPDEAASVLAGEQSAGTFTQVAGDSPELQHVFGARVESVAATGRSRVAARDYGREGSAPSVPEYDVRIAFPIGNVGASASHLMTVIAGNLFELRTLAGVRLEDVEIPAVTARSFHQRMPHGVGGSREAMRRTTGPMLGTIVKPSIGLDNGQIADLTGVLAGAGLDLVKDDELNGDLPHAPLLDRVDRVQAVLEAQGNPGTQYAYNITGTLEQMKRAADHIESRGGTTAMVVVPWVGLEAFAELRRHTSLVLQAHRAGWGALDRSADVGISFRVYARVLRMLGADQVHVGGLRSKFWEHAESISGSVEALSCADDVAPASLPVLSSAQTVLTAAESFATFNTEDLLVLAGGGIHGHPGGPEAGVRSLRLAWDAAVAGTPLDQVAAEEPELAAAIEHFSERS</sequence>
<evidence type="ECO:0000256" key="1">
    <source>
        <dbReference type="RuleBase" id="RU003834"/>
    </source>
</evidence>
<evidence type="ECO:0000259" key="2">
    <source>
        <dbReference type="Pfam" id="PF00016"/>
    </source>
</evidence>
<dbReference type="Pfam" id="PF00016">
    <property type="entry name" value="RuBisCO_large"/>
    <property type="match status" value="1"/>
</dbReference>
<evidence type="ECO:0000259" key="3">
    <source>
        <dbReference type="Pfam" id="PF02788"/>
    </source>
</evidence>
<proteinExistence type="inferred from homology"/>
<dbReference type="Pfam" id="PF02788">
    <property type="entry name" value="RuBisCO_large_N"/>
    <property type="match status" value="1"/>
</dbReference>
<evidence type="ECO:0000313" key="4">
    <source>
        <dbReference type="EMBL" id="USQ79169.1"/>
    </source>
</evidence>
<dbReference type="InterPro" id="IPR000685">
    <property type="entry name" value="RuBisCO_lsu_C"/>
</dbReference>
<dbReference type="Proteomes" id="UP001056455">
    <property type="component" value="Chromosome"/>
</dbReference>
<dbReference type="SUPFAM" id="SSF54966">
    <property type="entry name" value="RuBisCO, large subunit, small (N-terminal) domain"/>
    <property type="match status" value="1"/>
</dbReference>
<keyword evidence="5" id="KW-1185">Reference proteome</keyword>
<gene>
    <name evidence="4" type="ORF">NF556_16330</name>
</gene>
<dbReference type="PANTHER" id="PTHR42704">
    <property type="entry name" value="RIBULOSE BISPHOSPHATE CARBOXYLASE"/>
    <property type="match status" value="1"/>
</dbReference>
<dbReference type="SFLD" id="SFLDS00014">
    <property type="entry name" value="RuBisCO"/>
    <property type="match status" value="1"/>
</dbReference>
<comment type="similarity">
    <text evidence="1">Belongs to the RuBisCO large chain family.</text>
</comment>
<dbReference type="SFLD" id="SFLDG00301">
    <property type="entry name" value="RuBisCO-like_proteins"/>
    <property type="match status" value="1"/>
</dbReference>
<dbReference type="InterPro" id="IPR017443">
    <property type="entry name" value="RuBisCO_lsu_fd_N"/>
</dbReference>
<feature type="domain" description="Ribulose bisphosphate carboxylase large subunit C-terminal" evidence="2">
    <location>
        <begin position="140"/>
        <end position="413"/>
    </location>
</feature>
<feature type="domain" description="Ribulose bisphosphate carboxylase large subunit ferrodoxin-like N-terminal" evidence="3">
    <location>
        <begin position="3"/>
        <end position="125"/>
    </location>
</feature>
<organism evidence="4 5">
    <name type="scientific">Ornithinimicrobium faecis</name>
    <dbReference type="NCBI Taxonomy" id="2934158"/>
    <lineage>
        <taxon>Bacteria</taxon>
        <taxon>Bacillati</taxon>
        <taxon>Actinomycetota</taxon>
        <taxon>Actinomycetes</taxon>
        <taxon>Micrococcales</taxon>
        <taxon>Ornithinimicrobiaceae</taxon>
        <taxon>Ornithinimicrobium</taxon>
    </lineage>
</organism>
<dbReference type="Gene3D" id="3.30.70.150">
    <property type="entry name" value="RuBisCO large subunit, N-terminal domain"/>
    <property type="match status" value="1"/>
</dbReference>
<dbReference type="SUPFAM" id="SSF51649">
    <property type="entry name" value="RuBisCo, C-terminal domain"/>
    <property type="match status" value="1"/>
</dbReference>
<dbReference type="InterPro" id="IPR036376">
    <property type="entry name" value="RuBisCO_lsu_C_sf"/>
</dbReference>
<dbReference type="InterPro" id="IPR036422">
    <property type="entry name" value="RuBisCO_lsu_N_sf"/>
</dbReference>
<dbReference type="Gene3D" id="3.20.20.110">
    <property type="entry name" value="Ribulose bisphosphate carboxylase, large subunit, C-terminal domain"/>
    <property type="match status" value="1"/>
</dbReference>
<evidence type="ECO:0000313" key="5">
    <source>
        <dbReference type="Proteomes" id="UP001056455"/>
    </source>
</evidence>
<dbReference type="RefSeq" id="WP_252592084.1">
    <property type="nucleotide sequence ID" value="NZ_CP099489.1"/>
</dbReference>
<dbReference type="PANTHER" id="PTHR42704:SF17">
    <property type="entry name" value="RIBULOSE BISPHOSPHATE CARBOXYLASE LARGE CHAIN"/>
    <property type="match status" value="1"/>
</dbReference>